<dbReference type="InterPro" id="IPR008822">
    <property type="entry name" value="Endonuclease_RusA-like"/>
</dbReference>
<dbReference type="InterPro" id="IPR036614">
    <property type="entry name" value="RusA-like_sf"/>
</dbReference>
<protein>
    <submittedName>
        <fullName evidence="1">RusA family crossover junction endodeoxyribonuclease</fullName>
    </submittedName>
</protein>
<dbReference type="EMBL" id="JACSPU010000001">
    <property type="protein sequence ID" value="MBD8013868.1"/>
    <property type="molecule type" value="Genomic_DNA"/>
</dbReference>
<evidence type="ECO:0000313" key="2">
    <source>
        <dbReference type="Proteomes" id="UP000658980"/>
    </source>
</evidence>
<accession>A0ABR8WA11</accession>
<name>A0ABR8WA11_9BACL</name>
<dbReference type="SUPFAM" id="SSF103084">
    <property type="entry name" value="Holliday junction resolvase RusA"/>
    <property type="match status" value="1"/>
</dbReference>
<dbReference type="Gene3D" id="3.30.1330.70">
    <property type="entry name" value="Holliday junction resolvase RusA"/>
    <property type="match status" value="1"/>
</dbReference>
<dbReference type="Pfam" id="PF05866">
    <property type="entry name" value="RusA"/>
    <property type="match status" value="1"/>
</dbReference>
<gene>
    <name evidence="1" type="ORF">H9630_03475</name>
</gene>
<reference evidence="1 2" key="1">
    <citation type="submission" date="2020-08" db="EMBL/GenBank/DDBJ databases">
        <title>A Genomic Blueprint of the Chicken Gut Microbiome.</title>
        <authorList>
            <person name="Gilroy R."/>
            <person name="Ravi A."/>
            <person name="Getino M."/>
            <person name="Pursley I."/>
            <person name="Horton D.L."/>
            <person name="Alikhan N.-F."/>
            <person name="Baker D."/>
            <person name="Gharbi K."/>
            <person name="Hall N."/>
            <person name="Watson M."/>
            <person name="Adriaenssens E.M."/>
            <person name="Foster-Nyarko E."/>
            <person name="Jarju S."/>
            <person name="Secka A."/>
            <person name="Antonio M."/>
            <person name="Oren A."/>
            <person name="Chaudhuri R."/>
            <person name="La Ragione R.M."/>
            <person name="Hildebrand F."/>
            <person name="Pallen M.J."/>
        </authorList>
    </citation>
    <scope>NUCLEOTIDE SEQUENCE [LARGE SCALE GENOMIC DNA]</scope>
    <source>
        <strain evidence="1 2">Sa1BUA13</strain>
    </source>
</reference>
<organism evidence="1 2">
    <name type="scientific">Planococcus wigleyi</name>
    <dbReference type="NCBI Taxonomy" id="2762216"/>
    <lineage>
        <taxon>Bacteria</taxon>
        <taxon>Bacillati</taxon>
        <taxon>Bacillota</taxon>
        <taxon>Bacilli</taxon>
        <taxon>Bacillales</taxon>
        <taxon>Caryophanaceae</taxon>
        <taxon>Planococcus</taxon>
    </lineage>
</organism>
<dbReference type="Proteomes" id="UP000658980">
    <property type="component" value="Unassembled WGS sequence"/>
</dbReference>
<evidence type="ECO:0000313" key="1">
    <source>
        <dbReference type="EMBL" id="MBD8013868.1"/>
    </source>
</evidence>
<comment type="caution">
    <text evidence="1">The sequence shown here is derived from an EMBL/GenBank/DDBJ whole genome shotgun (WGS) entry which is preliminary data.</text>
</comment>
<proteinExistence type="predicted"/>
<sequence length="147" mass="16726">MRGEPLETISFEIMGEAQAQGRPRAGKSYSGKTVLYDPATSRDFKQYVKLVASQHKPQELITGPAHLELTFYQPTPKKYHTKPKQALIEAGLLLPVSRPDLDNLAKGVKDSLSKIIWQDDSQVVSMMVRKFYSMTPRVEVEIRYEEE</sequence>
<keyword evidence="2" id="KW-1185">Reference proteome</keyword>